<dbReference type="Proteomes" id="UP000054477">
    <property type="component" value="Unassembled WGS sequence"/>
</dbReference>
<evidence type="ECO:0000313" key="2">
    <source>
        <dbReference type="EMBL" id="KIK07338.1"/>
    </source>
</evidence>
<protein>
    <submittedName>
        <fullName evidence="2">Uncharacterized protein</fullName>
    </submittedName>
</protein>
<accession>A0A0C9YH43</accession>
<feature type="compositionally biased region" description="Basic residues" evidence="1">
    <location>
        <begin position="9"/>
        <end position="23"/>
    </location>
</feature>
<evidence type="ECO:0000313" key="3">
    <source>
        <dbReference type="Proteomes" id="UP000054477"/>
    </source>
</evidence>
<dbReference type="STRING" id="1095629.A0A0C9YH43"/>
<sequence length="113" mass="12257">MSEDDRAAKAARAKALLKKRQQKKAADTTTLNSGVASPIAPSRTFSPAPSEPVDEEKQDLADVQFHEERFRYIMVVFVAARAFTSATRRFPPSPCQITAAGSSTTADNVTISQ</sequence>
<proteinExistence type="predicted"/>
<reference evidence="3" key="2">
    <citation type="submission" date="2015-01" db="EMBL/GenBank/DDBJ databases">
        <title>Evolutionary Origins and Diversification of the Mycorrhizal Mutualists.</title>
        <authorList>
            <consortium name="DOE Joint Genome Institute"/>
            <consortium name="Mycorrhizal Genomics Consortium"/>
            <person name="Kohler A."/>
            <person name="Kuo A."/>
            <person name="Nagy L.G."/>
            <person name="Floudas D."/>
            <person name="Copeland A."/>
            <person name="Barry K.W."/>
            <person name="Cichocki N."/>
            <person name="Veneault-Fourrey C."/>
            <person name="LaButti K."/>
            <person name="Lindquist E.A."/>
            <person name="Lipzen A."/>
            <person name="Lundell T."/>
            <person name="Morin E."/>
            <person name="Murat C."/>
            <person name="Riley R."/>
            <person name="Ohm R."/>
            <person name="Sun H."/>
            <person name="Tunlid A."/>
            <person name="Henrissat B."/>
            <person name="Grigoriev I.V."/>
            <person name="Hibbett D.S."/>
            <person name="Martin F."/>
        </authorList>
    </citation>
    <scope>NUCLEOTIDE SEQUENCE [LARGE SCALE GENOMIC DNA]</scope>
    <source>
        <strain evidence="3">LaAM-08-1</strain>
    </source>
</reference>
<name>A0A0C9YH43_9AGAR</name>
<reference evidence="2 3" key="1">
    <citation type="submission" date="2014-04" db="EMBL/GenBank/DDBJ databases">
        <authorList>
            <consortium name="DOE Joint Genome Institute"/>
            <person name="Kuo A."/>
            <person name="Kohler A."/>
            <person name="Nagy L.G."/>
            <person name="Floudas D."/>
            <person name="Copeland A."/>
            <person name="Barry K.W."/>
            <person name="Cichocki N."/>
            <person name="Veneault-Fourrey C."/>
            <person name="LaButti K."/>
            <person name="Lindquist E.A."/>
            <person name="Lipzen A."/>
            <person name="Lundell T."/>
            <person name="Morin E."/>
            <person name="Murat C."/>
            <person name="Sun H."/>
            <person name="Tunlid A."/>
            <person name="Henrissat B."/>
            <person name="Grigoriev I.V."/>
            <person name="Hibbett D.S."/>
            <person name="Martin F."/>
            <person name="Nordberg H.P."/>
            <person name="Cantor M.N."/>
            <person name="Hua S.X."/>
        </authorList>
    </citation>
    <scope>NUCLEOTIDE SEQUENCE [LARGE SCALE GENOMIC DNA]</scope>
    <source>
        <strain evidence="2 3">LaAM-08-1</strain>
    </source>
</reference>
<gene>
    <name evidence="2" type="ORF">K443DRAFT_204385</name>
</gene>
<evidence type="ECO:0000256" key="1">
    <source>
        <dbReference type="SAM" id="MobiDB-lite"/>
    </source>
</evidence>
<organism evidence="2 3">
    <name type="scientific">Laccaria amethystina LaAM-08-1</name>
    <dbReference type="NCBI Taxonomy" id="1095629"/>
    <lineage>
        <taxon>Eukaryota</taxon>
        <taxon>Fungi</taxon>
        <taxon>Dikarya</taxon>
        <taxon>Basidiomycota</taxon>
        <taxon>Agaricomycotina</taxon>
        <taxon>Agaricomycetes</taxon>
        <taxon>Agaricomycetidae</taxon>
        <taxon>Agaricales</taxon>
        <taxon>Agaricineae</taxon>
        <taxon>Hydnangiaceae</taxon>
        <taxon>Laccaria</taxon>
    </lineage>
</organism>
<dbReference type="HOGENOM" id="CLU_2133886_0_0_1"/>
<dbReference type="EMBL" id="KN838548">
    <property type="protein sequence ID" value="KIK07338.1"/>
    <property type="molecule type" value="Genomic_DNA"/>
</dbReference>
<feature type="region of interest" description="Disordered" evidence="1">
    <location>
        <begin position="1"/>
        <end position="60"/>
    </location>
</feature>
<dbReference type="OrthoDB" id="10255630at2759"/>
<dbReference type="AlphaFoldDB" id="A0A0C9YH43"/>
<feature type="region of interest" description="Disordered" evidence="1">
    <location>
        <begin position="90"/>
        <end position="113"/>
    </location>
</feature>
<feature type="compositionally biased region" description="Polar residues" evidence="1">
    <location>
        <begin position="95"/>
        <end position="113"/>
    </location>
</feature>
<keyword evidence="3" id="KW-1185">Reference proteome</keyword>